<name>A0A9P8Q3D5_WICPI</name>
<evidence type="ECO:0000313" key="2">
    <source>
        <dbReference type="Proteomes" id="UP000774326"/>
    </source>
</evidence>
<gene>
    <name evidence="1" type="ORF">WICPIJ_006656</name>
</gene>
<proteinExistence type="predicted"/>
<keyword evidence="2" id="KW-1185">Reference proteome</keyword>
<dbReference type="AlphaFoldDB" id="A0A9P8Q3D5"/>
<comment type="caution">
    <text evidence="1">The sequence shown here is derived from an EMBL/GenBank/DDBJ whole genome shotgun (WGS) entry which is preliminary data.</text>
</comment>
<reference evidence="1" key="2">
    <citation type="submission" date="2021-01" db="EMBL/GenBank/DDBJ databases">
        <authorList>
            <person name="Schikora-Tamarit M.A."/>
        </authorList>
    </citation>
    <scope>NUCLEOTIDE SEQUENCE</scope>
    <source>
        <strain evidence="1">CBS2887</strain>
    </source>
</reference>
<sequence length="145" mass="15562">MGKHLDDSAGKWGNLVDGGLVQLGNQFKDRSVFFKADFQWQVVQQDWHDNVQWGAFRGLQGQSGNTATGIGVGSVDHVSGVFVVLVNGGFLLLNLGQELGESVEDVGVDGGEVLHGVEDHDTDTVSGVGLDLERLVVLQSFNEQL</sequence>
<evidence type="ECO:0000313" key="1">
    <source>
        <dbReference type="EMBL" id="KAH3682392.1"/>
    </source>
</evidence>
<accession>A0A9P8Q3D5</accession>
<organism evidence="1 2">
    <name type="scientific">Wickerhamomyces pijperi</name>
    <name type="common">Yeast</name>
    <name type="synonym">Pichia pijperi</name>
    <dbReference type="NCBI Taxonomy" id="599730"/>
    <lineage>
        <taxon>Eukaryota</taxon>
        <taxon>Fungi</taxon>
        <taxon>Dikarya</taxon>
        <taxon>Ascomycota</taxon>
        <taxon>Saccharomycotina</taxon>
        <taxon>Saccharomycetes</taxon>
        <taxon>Phaffomycetales</taxon>
        <taxon>Wickerhamomycetaceae</taxon>
        <taxon>Wickerhamomyces</taxon>
    </lineage>
</organism>
<dbReference type="EMBL" id="JAEUBG010003741">
    <property type="protein sequence ID" value="KAH3682392.1"/>
    <property type="molecule type" value="Genomic_DNA"/>
</dbReference>
<protein>
    <submittedName>
        <fullName evidence="1">Uncharacterized protein</fullName>
    </submittedName>
</protein>
<dbReference type="Proteomes" id="UP000774326">
    <property type="component" value="Unassembled WGS sequence"/>
</dbReference>
<reference evidence="1" key="1">
    <citation type="journal article" date="2021" name="Open Biol.">
        <title>Shared evolutionary footprints suggest mitochondrial oxidative damage underlies multiple complex I losses in fungi.</title>
        <authorList>
            <person name="Schikora-Tamarit M.A."/>
            <person name="Marcet-Houben M."/>
            <person name="Nosek J."/>
            <person name="Gabaldon T."/>
        </authorList>
    </citation>
    <scope>NUCLEOTIDE SEQUENCE</scope>
    <source>
        <strain evidence="1">CBS2887</strain>
    </source>
</reference>